<dbReference type="EMBL" id="MU253798">
    <property type="protein sequence ID" value="KAG9246601.1"/>
    <property type="molecule type" value="Genomic_DNA"/>
</dbReference>
<organism evidence="2 3">
    <name type="scientific">Calycina marina</name>
    <dbReference type="NCBI Taxonomy" id="1763456"/>
    <lineage>
        <taxon>Eukaryota</taxon>
        <taxon>Fungi</taxon>
        <taxon>Dikarya</taxon>
        <taxon>Ascomycota</taxon>
        <taxon>Pezizomycotina</taxon>
        <taxon>Leotiomycetes</taxon>
        <taxon>Helotiales</taxon>
        <taxon>Pezizellaceae</taxon>
        <taxon>Calycina</taxon>
    </lineage>
</organism>
<feature type="compositionally biased region" description="Polar residues" evidence="1">
    <location>
        <begin position="47"/>
        <end position="61"/>
    </location>
</feature>
<keyword evidence="3" id="KW-1185">Reference proteome</keyword>
<comment type="caution">
    <text evidence="2">The sequence shown here is derived from an EMBL/GenBank/DDBJ whole genome shotgun (WGS) entry which is preliminary data.</text>
</comment>
<protein>
    <submittedName>
        <fullName evidence="2">Uncharacterized protein</fullName>
    </submittedName>
</protein>
<feature type="compositionally biased region" description="Low complexity" evidence="1">
    <location>
        <begin position="87"/>
        <end position="106"/>
    </location>
</feature>
<evidence type="ECO:0000256" key="1">
    <source>
        <dbReference type="SAM" id="MobiDB-lite"/>
    </source>
</evidence>
<dbReference type="Proteomes" id="UP000887226">
    <property type="component" value="Unassembled WGS sequence"/>
</dbReference>
<evidence type="ECO:0000313" key="2">
    <source>
        <dbReference type="EMBL" id="KAG9246601.1"/>
    </source>
</evidence>
<dbReference type="AlphaFoldDB" id="A0A9P8CIL0"/>
<reference evidence="2" key="1">
    <citation type="journal article" date="2021" name="IMA Fungus">
        <title>Genomic characterization of three marine fungi, including Emericellopsis atlantica sp. nov. with signatures of a generalist lifestyle and marine biomass degradation.</title>
        <authorList>
            <person name="Hagestad O.C."/>
            <person name="Hou L."/>
            <person name="Andersen J.H."/>
            <person name="Hansen E.H."/>
            <person name="Altermark B."/>
            <person name="Li C."/>
            <person name="Kuhnert E."/>
            <person name="Cox R.J."/>
            <person name="Crous P.W."/>
            <person name="Spatafora J.W."/>
            <person name="Lail K."/>
            <person name="Amirebrahimi M."/>
            <person name="Lipzen A."/>
            <person name="Pangilinan J."/>
            <person name="Andreopoulos W."/>
            <person name="Hayes R.D."/>
            <person name="Ng V."/>
            <person name="Grigoriev I.V."/>
            <person name="Jackson S.A."/>
            <person name="Sutton T.D.S."/>
            <person name="Dobson A.D.W."/>
            <person name="Rama T."/>
        </authorList>
    </citation>
    <scope>NUCLEOTIDE SEQUENCE</scope>
    <source>
        <strain evidence="2">TRa3180A</strain>
    </source>
</reference>
<proteinExistence type="predicted"/>
<name>A0A9P8CIL0_9HELO</name>
<feature type="region of interest" description="Disordered" evidence="1">
    <location>
        <begin position="47"/>
        <end position="112"/>
    </location>
</feature>
<gene>
    <name evidence="2" type="ORF">BJ878DRAFT_272113</name>
</gene>
<accession>A0A9P8CIL0</accession>
<sequence length="216" mass="23911">MKACHTNFYTFHHFRRLLTRPTLISTNTHHSFATPISIILQHLYSPANPQTNEGGMGSNKRTTPRRQLTKATPTKKGSKLVISRRGTPSTSKASSASKASSPTKASPQPPADISSLHALRFYPHDTPWQPHAEPERRKLCPPCWLAQSKVWGLTGPETGTTADCDRLPCKGCKKKGYGVEICTGAIGEDGRDPWVAVNEEIKKQDASIQRTMVHFR</sequence>
<evidence type="ECO:0000313" key="3">
    <source>
        <dbReference type="Proteomes" id="UP000887226"/>
    </source>
</evidence>